<keyword evidence="6" id="KW-0321">Glycogen metabolism</keyword>
<evidence type="ECO:0000256" key="7">
    <source>
        <dbReference type="ARBA" id="ARBA00022679"/>
    </source>
</evidence>
<accession>A0A3P3VW02</accession>
<evidence type="ECO:0000256" key="5">
    <source>
        <dbReference type="ARBA" id="ARBA00013882"/>
    </source>
</evidence>
<feature type="domain" description="Maltokinase N-terminal cap" evidence="15">
    <location>
        <begin position="11"/>
        <end position="98"/>
    </location>
</feature>
<keyword evidence="7 16" id="KW-0808">Transferase</keyword>
<evidence type="ECO:0000256" key="1">
    <source>
        <dbReference type="ARBA" id="ARBA00004964"/>
    </source>
</evidence>
<dbReference type="OrthoDB" id="3787729at2"/>
<evidence type="ECO:0000256" key="14">
    <source>
        <dbReference type="ARBA" id="ARBA00049067"/>
    </source>
</evidence>
<comment type="similarity">
    <text evidence="2">Belongs to the aminoglycoside phosphotransferase family.</text>
</comment>
<evidence type="ECO:0000313" key="16">
    <source>
        <dbReference type="EMBL" id="RRJ86982.1"/>
    </source>
</evidence>
<dbReference type="Pfam" id="PF18085">
    <property type="entry name" value="Mak_N_cap"/>
    <property type="match status" value="1"/>
</dbReference>
<dbReference type="EC" id="2.7.1.175" evidence="4"/>
<evidence type="ECO:0000256" key="6">
    <source>
        <dbReference type="ARBA" id="ARBA00022600"/>
    </source>
</evidence>
<keyword evidence="17" id="KW-1185">Reference proteome</keyword>
<sequence length="468" mass="50676">MQDVLELLGGWMPLQRWYAGRGEAAQLRLLGSFELAPAAPEPGLRLITVALVRDDATQATYQVPLVIRDIDSAMPALGYIGAVGEQSSRASLVDGAHDPAFARALIRLISDEAEVVGGPTPNGAEPVRVYGQPMPGSRVGEFVTARVLQGEQSNTSIVCELRGDDGEEAVPLIIKIFRHLHAGDNPDVTLQTALAAAGSLRVPPTFGQLAGVWSEDEGQVSGHLAFAQEFFAGVEDAWRVALRAAEGGEDFTPLARTLGEATAEVHEVLRRVMPSVAPTTTDIEIAVEQMWRRYELARVEVPAIAEHGEAIERIYGRAADAQWPVLQRIHGDYHLGQVLAVPDRGWVLLDFEGEPLRPLAERNAPDVPQRDVAGMLRSFDYVAGALRMQAGEEVAGEWAEASRRAFLEGYAAGQGEADEQAPSAADLEILLAAYELDKAVYEALYEARHRPDWLPIPVAAIERLLADA</sequence>
<dbReference type="GO" id="GO:0005524">
    <property type="term" value="F:ATP binding"/>
    <property type="evidence" value="ECO:0007669"/>
    <property type="project" value="UniProtKB-KW"/>
</dbReference>
<evidence type="ECO:0000256" key="9">
    <source>
        <dbReference type="ARBA" id="ARBA00022777"/>
    </source>
</evidence>
<keyword evidence="11" id="KW-0320">Glycogen biosynthesis</keyword>
<dbReference type="InterPro" id="IPR011009">
    <property type="entry name" value="Kinase-like_dom_sf"/>
</dbReference>
<evidence type="ECO:0000256" key="4">
    <source>
        <dbReference type="ARBA" id="ARBA00011962"/>
    </source>
</evidence>
<evidence type="ECO:0000256" key="8">
    <source>
        <dbReference type="ARBA" id="ARBA00022741"/>
    </source>
</evidence>
<dbReference type="SUPFAM" id="SSF56112">
    <property type="entry name" value="Protein kinase-like (PK-like)"/>
    <property type="match status" value="1"/>
</dbReference>
<gene>
    <name evidence="16" type="ORF">EG850_06145</name>
</gene>
<dbReference type="Gene3D" id="3.90.1200.10">
    <property type="match status" value="1"/>
</dbReference>
<dbReference type="InterPro" id="IPR040999">
    <property type="entry name" value="Mak_N_cap"/>
</dbReference>
<comment type="subunit">
    <text evidence="3">Monomer.</text>
</comment>
<comment type="caution">
    <text evidence="16">The sequence shown here is derived from an EMBL/GenBank/DDBJ whole genome shotgun (WGS) entry which is preliminary data.</text>
</comment>
<keyword evidence="12" id="KW-0119">Carbohydrate metabolism</keyword>
<dbReference type="UniPathway" id="UPA00164"/>
<dbReference type="EMBL" id="RQVS01000006">
    <property type="protein sequence ID" value="RRJ86982.1"/>
    <property type="molecule type" value="Genomic_DNA"/>
</dbReference>
<dbReference type="AlphaFoldDB" id="A0A3P3VW02"/>
<evidence type="ECO:0000256" key="10">
    <source>
        <dbReference type="ARBA" id="ARBA00022840"/>
    </source>
</evidence>
<evidence type="ECO:0000313" key="17">
    <source>
        <dbReference type="Proteomes" id="UP000274391"/>
    </source>
</evidence>
<keyword evidence="8" id="KW-0547">Nucleotide-binding</keyword>
<dbReference type="RefSeq" id="WP_124971542.1">
    <property type="nucleotide sequence ID" value="NZ_RQVS01000006.1"/>
</dbReference>
<keyword evidence="10" id="KW-0067">ATP-binding</keyword>
<evidence type="ECO:0000259" key="15">
    <source>
        <dbReference type="Pfam" id="PF18085"/>
    </source>
</evidence>
<evidence type="ECO:0000256" key="3">
    <source>
        <dbReference type="ARBA" id="ARBA00011245"/>
    </source>
</evidence>
<reference evidence="16 17" key="1">
    <citation type="submission" date="2018-11" db="EMBL/GenBank/DDBJ databases">
        <title>YIM 102482-1 draft genome.</title>
        <authorList>
            <person name="Li G."/>
            <person name="Jiang Y."/>
        </authorList>
    </citation>
    <scope>NUCLEOTIDE SEQUENCE [LARGE SCALE GENOMIC DNA]</scope>
    <source>
        <strain evidence="16 17">YIM 102482-1</strain>
    </source>
</reference>
<evidence type="ECO:0000256" key="13">
    <source>
        <dbReference type="ARBA" id="ARBA00031251"/>
    </source>
</evidence>
<dbReference type="GO" id="GO:0005978">
    <property type="term" value="P:glycogen biosynthetic process"/>
    <property type="evidence" value="ECO:0007669"/>
    <property type="project" value="UniProtKB-UniPathway"/>
</dbReference>
<evidence type="ECO:0000256" key="2">
    <source>
        <dbReference type="ARBA" id="ARBA00006219"/>
    </source>
</evidence>
<name>A0A3P3VW02_9MICO</name>
<dbReference type="Proteomes" id="UP000274391">
    <property type="component" value="Unassembled WGS sequence"/>
</dbReference>
<protein>
    <recommendedName>
        <fullName evidence="5">Maltokinase</fullName>
        <ecNumber evidence="4">2.7.1.175</ecNumber>
    </recommendedName>
    <alternativeName>
        <fullName evidence="13">Maltose-1-phosphate synthase</fullName>
    </alternativeName>
</protein>
<proteinExistence type="inferred from homology"/>
<dbReference type="GO" id="GO:0016301">
    <property type="term" value="F:kinase activity"/>
    <property type="evidence" value="ECO:0007669"/>
    <property type="project" value="UniProtKB-KW"/>
</dbReference>
<keyword evidence="9" id="KW-0418">Kinase</keyword>
<comment type="pathway">
    <text evidence="1">Glycan biosynthesis; glycogen biosynthesis.</text>
</comment>
<evidence type="ECO:0000256" key="11">
    <source>
        <dbReference type="ARBA" id="ARBA00023056"/>
    </source>
</evidence>
<comment type="catalytic activity">
    <reaction evidence="14">
        <text>D-maltose + ATP = alpha-maltose 1-phosphate + ADP + H(+)</text>
        <dbReference type="Rhea" id="RHEA:31915"/>
        <dbReference type="ChEBI" id="CHEBI:15378"/>
        <dbReference type="ChEBI" id="CHEBI:17306"/>
        <dbReference type="ChEBI" id="CHEBI:30616"/>
        <dbReference type="ChEBI" id="CHEBI:63576"/>
        <dbReference type="ChEBI" id="CHEBI:456216"/>
        <dbReference type="EC" id="2.7.1.175"/>
    </reaction>
</comment>
<organism evidence="16 17">
    <name type="scientific">Gulosibacter macacae</name>
    <dbReference type="NCBI Taxonomy" id="2488791"/>
    <lineage>
        <taxon>Bacteria</taxon>
        <taxon>Bacillati</taxon>
        <taxon>Actinomycetota</taxon>
        <taxon>Actinomycetes</taxon>
        <taxon>Micrococcales</taxon>
        <taxon>Microbacteriaceae</taxon>
        <taxon>Gulosibacter</taxon>
    </lineage>
</organism>
<evidence type="ECO:0000256" key="12">
    <source>
        <dbReference type="ARBA" id="ARBA00023277"/>
    </source>
</evidence>